<organism evidence="2 3">
    <name type="scientific">Streptomyces canus</name>
    <dbReference type="NCBI Taxonomy" id="58343"/>
    <lineage>
        <taxon>Bacteria</taxon>
        <taxon>Bacillati</taxon>
        <taxon>Actinomycetota</taxon>
        <taxon>Actinomycetes</taxon>
        <taxon>Kitasatosporales</taxon>
        <taxon>Streptomycetaceae</taxon>
        <taxon>Streptomyces</taxon>
        <taxon>Streptomyces aurantiacus group</taxon>
    </lineage>
</organism>
<feature type="compositionally biased region" description="Low complexity" evidence="1">
    <location>
        <begin position="50"/>
        <end position="64"/>
    </location>
</feature>
<sequence>MRRRQLSGPSASSTPALGEIRSAACSLGTSSRTTACEAYTRVETPRETYAARSSAGGVRGANRGPCGGFGVIRSARKVRQSSRSTSQATRYQRRSLHTRRCGSTVRRLEAPPWSLYSKRSRSASRQRLASSVRTPGSTAEGWGPRSMGTVKAFRAPTRRRSRLGRTCSSLARARTEVSPIPSMPCPAAVRRPTATATASSSSRSSGGSSAPAPSW</sequence>
<gene>
    <name evidence="2" type="ORF">AQJ46_48590</name>
</gene>
<reference evidence="2 3" key="1">
    <citation type="submission" date="2015-10" db="EMBL/GenBank/DDBJ databases">
        <title>Draft genome sequence of Streptomyces canus DSM 40017, type strain for the species Streptomyces canus.</title>
        <authorList>
            <person name="Ruckert C."/>
            <person name="Winkler A."/>
            <person name="Kalinowski J."/>
            <person name="Kampfer P."/>
            <person name="Glaeser S."/>
        </authorList>
    </citation>
    <scope>NUCLEOTIDE SEQUENCE [LARGE SCALE GENOMIC DNA]</scope>
    <source>
        <strain evidence="2 3">DSM 40017</strain>
    </source>
</reference>
<feature type="compositionally biased region" description="Low complexity" evidence="1">
    <location>
        <begin position="187"/>
        <end position="215"/>
    </location>
</feature>
<protein>
    <submittedName>
        <fullName evidence="2">Uncharacterized protein</fullName>
    </submittedName>
</protein>
<accession>A0A101RKR3</accession>
<evidence type="ECO:0000256" key="1">
    <source>
        <dbReference type="SAM" id="MobiDB-lite"/>
    </source>
</evidence>
<dbReference type="STRING" id="58343.AQJ46_48590"/>
<dbReference type="AlphaFoldDB" id="A0A101RKR3"/>
<proteinExistence type="predicted"/>
<dbReference type="Proteomes" id="UP000053669">
    <property type="component" value="Unassembled WGS sequence"/>
</dbReference>
<evidence type="ECO:0000313" key="3">
    <source>
        <dbReference type="Proteomes" id="UP000053669"/>
    </source>
</evidence>
<feature type="region of interest" description="Disordered" evidence="1">
    <location>
        <begin position="117"/>
        <end position="215"/>
    </location>
</feature>
<evidence type="ECO:0000313" key="2">
    <source>
        <dbReference type="EMBL" id="KUN56087.1"/>
    </source>
</evidence>
<comment type="caution">
    <text evidence="2">The sequence shown here is derived from an EMBL/GenBank/DDBJ whole genome shotgun (WGS) entry which is preliminary data.</text>
</comment>
<feature type="region of interest" description="Disordered" evidence="1">
    <location>
        <begin position="48"/>
        <end position="103"/>
    </location>
</feature>
<dbReference type="EMBL" id="LMWU01000078">
    <property type="protein sequence ID" value="KUN56087.1"/>
    <property type="molecule type" value="Genomic_DNA"/>
</dbReference>
<feature type="compositionally biased region" description="Low complexity" evidence="1">
    <location>
        <begin position="81"/>
        <end position="90"/>
    </location>
</feature>
<feature type="compositionally biased region" description="Basic residues" evidence="1">
    <location>
        <begin position="91"/>
        <end position="100"/>
    </location>
</feature>
<name>A0A101RKR3_9ACTN</name>